<dbReference type="Gene3D" id="4.10.1000.10">
    <property type="entry name" value="Zinc finger, CCCH-type"/>
    <property type="match status" value="1"/>
</dbReference>
<dbReference type="FunFam" id="4.10.1000.10:FF:000022">
    <property type="entry name" value="Zinc finger CCCH domain-containing protein 7"/>
    <property type="match status" value="1"/>
</dbReference>
<gene>
    <name evidence="7" type="ORF">KI387_037057</name>
</gene>
<dbReference type="GO" id="GO:0005634">
    <property type="term" value="C:nucleus"/>
    <property type="evidence" value="ECO:0007669"/>
    <property type="project" value="TreeGrafter"/>
</dbReference>
<dbReference type="PROSITE" id="PS50103">
    <property type="entry name" value="ZF_C3H1"/>
    <property type="match status" value="1"/>
</dbReference>
<comment type="caution">
    <text evidence="7">The sequence shown here is derived from an EMBL/GenBank/DDBJ whole genome shotgun (WGS) entry which is preliminary data.</text>
</comment>
<dbReference type="EMBL" id="JAHRHJ020000007">
    <property type="protein sequence ID" value="KAH9309146.1"/>
    <property type="molecule type" value="Genomic_DNA"/>
</dbReference>
<evidence type="ECO:0000256" key="3">
    <source>
        <dbReference type="ARBA" id="ARBA00022771"/>
    </source>
</evidence>
<protein>
    <recommendedName>
        <fullName evidence="6">C3H1-type domain-containing protein</fullName>
    </recommendedName>
</protein>
<evidence type="ECO:0000259" key="6">
    <source>
        <dbReference type="PROSITE" id="PS50103"/>
    </source>
</evidence>
<organism evidence="7 8">
    <name type="scientific">Taxus chinensis</name>
    <name type="common">Chinese yew</name>
    <name type="synonym">Taxus wallichiana var. chinensis</name>
    <dbReference type="NCBI Taxonomy" id="29808"/>
    <lineage>
        <taxon>Eukaryota</taxon>
        <taxon>Viridiplantae</taxon>
        <taxon>Streptophyta</taxon>
        <taxon>Embryophyta</taxon>
        <taxon>Tracheophyta</taxon>
        <taxon>Spermatophyta</taxon>
        <taxon>Pinopsida</taxon>
        <taxon>Pinidae</taxon>
        <taxon>Conifers II</taxon>
        <taxon>Cupressales</taxon>
        <taxon>Taxaceae</taxon>
        <taxon>Taxus</taxon>
    </lineage>
</organism>
<keyword evidence="4 5" id="KW-0862">Zinc</keyword>
<dbReference type="SMART" id="SM00356">
    <property type="entry name" value="ZnF_C3H1"/>
    <property type="match status" value="2"/>
</dbReference>
<reference evidence="7 8" key="1">
    <citation type="journal article" date="2021" name="Nat. Plants">
        <title>The Taxus genome provides insights into paclitaxel biosynthesis.</title>
        <authorList>
            <person name="Xiong X."/>
            <person name="Gou J."/>
            <person name="Liao Q."/>
            <person name="Li Y."/>
            <person name="Zhou Q."/>
            <person name="Bi G."/>
            <person name="Li C."/>
            <person name="Du R."/>
            <person name="Wang X."/>
            <person name="Sun T."/>
            <person name="Guo L."/>
            <person name="Liang H."/>
            <person name="Lu P."/>
            <person name="Wu Y."/>
            <person name="Zhang Z."/>
            <person name="Ro D.K."/>
            <person name="Shang Y."/>
            <person name="Huang S."/>
            <person name="Yan J."/>
        </authorList>
    </citation>
    <scope>NUCLEOTIDE SEQUENCE [LARGE SCALE GENOMIC DNA]</scope>
    <source>
        <strain evidence="7">Ta-2019</strain>
    </source>
</reference>
<sequence>MGCKTGQEDSLGQGHSYVHFKIWELSDFPLSTKIISSDLVIFTADLMGISENSELSLASISVGKHDWALGGPEVRRKNIFQGANDDFLIGKHVMATPKGKHFDLLYHHHTLSLPCYVHYEYGANNEDKVKGTKWTKSLPKAAPDHWQEGQQLKFSSSENKGSKGVISKCGVCTHESCPYRHVNVNPKAPICDGFLKGFCADNDKCKKKHTYICPRYALTGECSERSICKFHHPRRKIKPKLFSRVLKRNSKGRRYHFMTFEALGDIQSPSSVNLSAKEKKGPEEVSVENETAADYISLSASEEDITEDGMTEDNMGLSRRGNVFSFEQGLEADDSDMLLKPVLLLRQ</sequence>
<evidence type="ECO:0000256" key="4">
    <source>
        <dbReference type="ARBA" id="ARBA00022833"/>
    </source>
</evidence>
<keyword evidence="1 5" id="KW-0479">Metal-binding</keyword>
<keyword evidence="2" id="KW-0677">Repeat</keyword>
<dbReference type="AlphaFoldDB" id="A0AA38FRS8"/>
<feature type="zinc finger region" description="C3H1-type" evidence="5">
    <location>
        <begin position="185"/>
        <end position="212"/>
    </location>
</feature>
<accession>A0AA38FRS8</accession>
<evidence type="ECO:0000313" key="8">
    <source>
        <dbReference type="Proteomes" id="UP000824469"/>
    </source>
</evidence>
<dbReference type="Proteomes" id="UP000824469">
    <property type="component" value="Unassembled WGS sequence"/>
</dbReference>
<name>A0AA38FRS8_TAXCH</name>
<dbReference type="InterPro" id="IPR000571">
    <property type="entry name" value="Znf_CCCH"/>
</dbReference>
<proteinExistence type="predicted"/>
<dbReference type="GO" id="GO:0008270">
    <property type="term" value="F:zinc ion binding"/>
    <property type="evidence" value="ECO:0007669"/>
    <property type="project" value="UniProtKB-KW"/>
</dbReference>
<dbReference type="PANTHER" id="PTHR46156">
    <property type="entry name" value="CCCH ZINGC FINGER"/>
    <property type="match status" value="1"/>
</dbReference>
<evidence type="ECO:0000256" key="1">
    <source>
        <dbReference type="ARBA" id="ARBA00022723"/>
    </source>
</evidence>
<evidence type="ECO:0000313" key="7">
    <source>
        <dbReference type="EMBL" id="KAH9309146.1"/>
    </source>
</evidence>
<evidence type="ECO:0000256" key="5">
    <source>
        <dbReference type="PROSITE-ProRule" id="PRU00723"/>
    </source>
</evidence>
<feature type="domain" description="C3H1-type" evidence="6">
    <location>
        <begin position="185"/>
        <end position="212"/>
    </location>
</feature>
<dbReference type="PANTHER" id="PTHR46156:SF1">
    <property type="entry name" value="ZINC FINGER CCCH DOMAIN-CONTAINING PROTEIN 3"/>
    <property type="match status" value="1"/>
</dbReference>
<evidence type="ECO:0000256" key="2">
    <source>
        <dbReference type="ARBA" id="ARBA00022737"/>
    </source>
</evidence>
<keyword evidence="8" id="KW-1185">Reference proteome</keyword>
<keyword evidence="3 5" id="KW-0863">Zinc-finger</keyword>